<keyword evidence="2" id="KW-1185">Reference proteome</keyword>
<name>A0A1Y0L0Y8_9MOLU</name>
<organism evidence="1 2">
    <name type="scientific">Spiroplasma clarkii</name>
    <dbReference type="NCBI Taxonomy" id="2139"/>
    <lineage>
        <taxon>Bacteria</taxon>
        <taxon>Bacillati</taxon>
        <taxon>Mycoplasmatota</taxon>
        <taxon>Mollicutes</taxon>
        <taxon>Entomoplasmatales</taxon>
        <taxon>Spiroplasmataceae</taxon>
        <taxon>Spiroplasma</taxon>
    </lineage>
</organism>
<dbReference type="RefSeq" id="WP_100254587.1">
    <property type="nucleotide sequence ID" value="NZ_CP015819.1"/>
</dbReference>
<evidence type="ECO:0000313" key="1">
    <source>
        <dbReference type="EMBL" id="ATX71046.1"/>
    </source>
</evidence>
<dbReference type="OrthoDB" id="389807at2"/>
<dbReference type="EMBL" id="CP024870">
    <property type="protein sequence ID" value="ATX71046.1"/>
    <property type="molecule type" value="Genomic_DNA"/>
</dbReference>
<dbReference type="KEGG" id="scla:SCLARK_001078"/>
<dbReference type="AlphaFoldDB" id="A0A1Y0L0Y8"/>
<evidence type="ECO:0000313" key="2">
    <source>
        <dbReference type="Proteomes" id="UP000231179"/>
    </source>
</evidence>
<proteinExistence type="predicted"/>
<accession>A0A1Y0L0Y8</accession>
<protein>
    <submittedName>
        <fullName evidence="1">Uncharacterized protein</fullName>
    </submittedName>
</protein>
<reference evidence="1 2" key="1">
    <citation type="submission" date="2017-11" db="EMBL/GenBank/DDBJ databases">
        <title>Complete genome sequence of Spiroplasma clarkii CN-5 (DSM 19994).</title>
        <authorList>
            <person name="Tsai Y.-M."/>
            <person name="Chang A."/>
            <person name="Lo W.-S."/>
            <person name="Kuo C.-H."/>
        </authorList>
    </citation>
    <scope>NUCLEOTIDE SEQUENCE [LARGE SCALE GENOMIC DNA]</scope>
    <source>
        <strain evidence="1 2">CN-5</strain>
    </source>
</reference>
<sequence>MEKEIFKEIVGKLLELKLVEIRREIPPTTINDLYNYLMNVVLINNQIRDVNDASFLIMNIKVNRIYEYLNLKDVTDKSSDTLEHDLKYILEG</sequence>
<gene>
    <name evidence="1" type="ORF">SCLAR_v1c07290</name>
</gene>
<dbReference type="Proteomes" id="UP000231179">
    <property type="component" value="Chromosome"/>
</dbReference>